<dbReference type="Proteomes" id="UP000321362">
    <property type="component" value="Chromosome"/>
</dbReference>
<dbReference type="OrthoDB" id="796140at2"/>
<dbReference type="KEGG" id="mgk:FSB76_06645"/>
<protein>
    <submittedName>
        <fullName evidence="2">Uncharacterized protein</fullName>
    </submittedName>
</protein>
<reference evidence="2 3" key="1">
    <citation type="journal article" date="2013" name="J. Microbiol.">
        <title>Mucilaginibacter ginsenosidivorax sp. nov., with ginsenoside converting activity isolated from sediment.</title>
        <authorList>
            <person name="Kim J.K."/>
            <person name="Choi T.E."/>
            <person name="Liu Q.M."/>
            <person name="Park H.Y."/>
            <person name="Yi T.H."/>
            <person name="Yoon M.H."/>
            <person name="Kim S.C."/>
            <person name="Im W.T."/>
        </authorList>
    </citation>
    <scope>NUCLEOTIDE SEQUENCE [LARGE SCALE GENOMIC DNA]</scope>
    <source>
        <strain evidence="2 3">KHI28</strain>
    </source>
</reference>
<evidence type="ECO:0000313" key="3">
    <source>
        <dbReference type="Proteomes" id="UP000321362"/>
    </source>
</evidence>
<evidence type="ECO:0000313" key="2">
    <source>
        <dbReference type="EMBL" id="QEC75641.1"/>
    </source>
</evidence>
<feature type="transmembrane region" description="Helical" evidence="1">
    <location>
        <begin position="179"/>
        <end position="199"/>
    </location>
</feature>
<organism evidence="2 3">
    <name type="scientific">Mucilaginibacter ginsenosidivorax</name>
    <dbReference type="NCBI Taxonomy" id="862126"/>
    <lineage>
        <taxon>Bacteria</taxon>
        <taxon>Pseudomonadati</taxon>
        <taxon>Bacteroidota</taxon>
        <taxon>Sphingobacteriia</taxon>
        <taxon>Sphingobacteriales</taxon>
        <taxon>Sphingobacteriaceae</taxon>
        <taxon>Mucilaginibacter</taxon>
    </lineage>
</organism>
<accession>A0A5B8VWR8</accession>
<sequence length="216" mass="24188">MVKTSFAKNLPVRPCPFLSCSPLRTDTQKGQPSFKFRGKGIYTAIGSRLYYAGNQSTKQPRIIACTLVNLPALIAMKIKFKLTQATHVAPRVVVDKIVSLLEGNDYRITNLTSSIVEFNDSTWKLRWRHEATARLDGGKFELSVSGDEVLVTFSYYTSLTVQLLIFIALSIALIKDHQYIGILFFLAFYLFGISIQLITQRGTAKNMLKSILSSLP</sequence>
<proteinExistence type="predicted"/>
<feature type="transmembrane region" description="Helical" evidence="1">
    <location>
        <begin position="149"/>
        <end position="173"/>
    </location>
</feature>
<keyword evidence="3" id="KW-1185">Reference proteome</keyword>
<dbReference type="AlphaFoldDB" id="A0A5B8VWR8"/>
<name>A0A5B8VWR8_9SPHI</name>
<dbReference type="RefSeq" id="WP_147052853.1">
    <property type="nucleotide sequence ID" value="NZ_CP042437.1"/>
</dbReference>
<evidence type="ECO:0000256" key="1">
    <source>
        <dbReference type="SAM" id="Phobius"/>
    </source>
</evidence>
<keyword evidence="1" id="KW-0812">Transmembrane</keyword>
<keyword evidence="1" id="KW-0472">Membrane</keyword>
<keyword evidence="1" id="KW-1133">Transmembrane helix</keyword>
<dbReference type="EMBL" id="CP042437">
    <property type="protein sequence ID" value="QEC75641.1"/>
    <property type="molecule type" value="Genomic_DNA"/>
</dbReference>
<gene>
    <name evidence="2" type="ORF">FSB76_06645</name>
</gene>